<dbReference type="Pfam" id="PF00480">
    <property type="entry name" value="ROK"/>
    <property type="match status" value="1"/>
</dbReference>
<reference evidence="1" key="1">
    <citation type="submission" date="2016-10" db="EMBL/GenBank/DDBJ databases">
        <authorList>
            <person name="de Groot N.N."/>
        </authorList>
    </citation>
    <scope>NUCLEOTIDE SEQUENCE</scope>
</reference>
<dbReference type="PANTHER" id="PTHR18964">
    <property type="entry name" value="ROK (REPRESSOR, ORF, KINASE) FAMILY"/>
    <property type="match status" value="1"/>
</dbReference>
<evidence type="ECO:0000313" key="1">
    <source>
        <dbReference type="EMBL" id="SFV58783.1"/>
    </source>
</evidence>
<sequence>MQSKLFIDIGGTNLRSELEIDNKIIEDNISSEDVDLIEFIESKLKIYPKISFIGISFAGQVNNGIIISSPNIKVSNHNIKSFFEKRYNLKLEIDNDLNCAIRAESNYFNSKFITAIYIGTGLGCAVIDNGKLVTGVNNQSFELGHIPYKEAPFKCGCGKNNCIELFASGKAIEKWLDYKNISYKNINLENREIEEIFKQALLRAVSTAITLSNSKIIVLGGGVIEKNPYLIDWIKKEIKNQVMPNILKDIKIVSSKLKNGAIDGSRLLS</sequence>
<protein>
    <submittedName>
        <fullName evidence="1">ROK family protein</fullName>
    </submittedName>
</protein>
<accession>A0A1W1BZ53</accession>
<name>A0A1W1BZ53_9ZZZZ</name>
<dbReference type="InterPro" id="IPR000600">
    <property type="entry name" value="ROK"/>
</dbReference>
<organism evidence="1">
    <name type="scientific">hydrothermal vent metagenome</name>
    <dbReference type="NCBI Taxonomy" id="652676"/>
    <lineage>
        <taxon>unclassified sequences</taxon>
        <taxon>metagenomes</taxon>
        <taxon>ecological metagenomes</taxon>
    </lineage>
</organism>
<dbReference type="EMBL" id="FPHG01000037">
    <property type="protein sequence ID" value="SFV58783.1"/>
    <property type="molecule type" value="Genomic_DNA"/>
</dbReference>
<dbReference type="InterPro" id="IPR043129">
    <property type="entry name" value="ATPase_NBD"/>
</dbReference>
<gene>
    <name evidence="1" type="ORF">MNB_SV-9-1139</name>
</gene>
<dbReference type="SUPFAM" id="SSF53067">
    <property type="entry name" value="Actin-like ATPase domain"/>
    <property type="match status" value="1"/>
</dbReference>
<dbReference type="AlphaFoldDB" id="A0A1W1BZ53"/>
<proteinExistence type="predicted"/>
<dbReference type="Gene3D" id="3.30.420.40">
    <property type="match status" value="2"/>
</dbReference>
<dbReference type="PANTHER" id="PTHR18964:SF149">
    <property type="entry name" value="BIFUNCTIONAL UDP-N-ACETYLGLUCOSAMINE 2-EPIMERASE_N-ACETYLMANNOSAMINE KINASE"/>
    <property type="match status" value="1"/>
</dbReference>